<evidence type="ECO:0000256" key="8">
    <source>
        <dbReference type="ARBA" id="ARBA00023012"/>
    </source>
</evidence>
<feature type="domain" description="Signal transduction histidine kinase subgroup 3 dimerisation and phosphoacceptor" evidence="12">
    <location>
        <begin position="168"/>
        <end position="233"/>
    </location>
</feature>
<dbReference type="PANTHER" id="PTHR24421">
    <property type="entry name" value="NITRATE/NITRITE SENSOR PROTEIN NARX-RELATED"/>
    <property type="match status" value="1"/>
</dbReference>
<feature type="coiled-coil region" evidence="9">
    <location>
        <begin position="133"/>
        <end position="170"/>
    </location>
</feature>
<evidence type="ECO:0000313" key="13">
    <source>
        <dbReference type="EMBL" id="GAA5048267.1"/>
    </source>
</evidence>
<dbReference type="GO" id="GO:0016301">
    <property type="term" value="F:kinase activity"/>
    <property type="evidence" value="ECO:0007669"/>
    <property type="project" value="UniProtKB-KW"/>
</dbReference>
<evidence type="ECO:0000256" key="1">
    <source>
        <dbReference type="ARBA" id="ARBA00000085"/>
    </source>
</evidence>
<evidence type="ECO:0000256" key="5">
    <source>
        <dbReference type="ARBA" id="ARBA00022741"/>
    </source>
</evidence>
<feature type="transmembrane region" description="Helical" evidence="11">
    <location>
        <begin position="51"/>
        <end position="77"/>
    </location>
</feature>
<feature type="transmembrane region" description="Helical" evidence="11">
    <location>
        <begin position="89"/>
        <end position="110"/>
    </location>
</feature>
<dbReference type="SUPFAM" id="SSF55874">
    <property type="entry name" value="ATPase domain of HSP90 chaperone/DNA topoisomerase II/histidine kinase"/>
    <property type="match status" value="1"/>
</dbReference>
<evidence type="ECO:0000256" key="6">
    <source>
        <dbReference type="ARBA" id="ARBA00022777"/>
    </source>
</evidence>
<proteinExistence type="predicted"/>
<keyword evidence="7" id="KW-0067">ATP-binding</keyword>
<evidence type="ECO:0000256" key="9">
    <source>
        <dbReference type="SAM" id="Coils"/>
    </source>
</evidence>
<dbReference type="CDD" id="cd16917">
    <property type="entry name" value="HATPase_UhpB-NarQ-NarX-like"/>
    <property type="match status" value="1"/>
</dbReference>
<keyword evidence="5" id="KW-0547">Nucleotide-binding</keyword>
<accession>A0ABP9JZN5</accession>
<evidence type="ECO:0000256" key="4">
    <source>
        <dbReference type="ARBA" id="ARBA00022679"/>
    </source>
</evidence>
<evidence type="ECO:0000313" key="14">
    <source>
        <dbReference type="Proteomes" id="UP001500603"/>
    </source>
</evidence>
<evidence type="ECO:0000259" key="12">
    <source>
        <dbReference type="Pfam" id="PF07730"/>
    </source>
</evidence>
<feature type="transmembrane region" description="Helical" evidence="11">
    <location>
        <begin position="27"/>
        <end position="45"/>
    </location>
</feature>
<evidence type="ECO:0000256" key="11">
    <source>
        <dbReference type="SAM" id="Phobius"/>
    </source>
</evidence>
<keyword evidence="8" id="KW-0902">Two-component regulatory system</keyword>
<dbReference type="InterPro" id="IPR050482">
    <property type="entry name" value="Sensor_HK_TwoCompSys"/>
</dbReference>
<feature type="region of interest" description="Disordered" evidence="10">
    <location>
        <begin position="232"/>
        <end position="279"/>
    </location>
</feature>
<keyword evidence="11" id="KW-0472">Membrane</keyword>
<evidence type="ECO:0000256" key="7">
    <source>
        <dbReference type="ARBA" id="ARBA00022840"/>
    </source>
</evidence>
<gene>
    <name evidence="13" type="ORF">GCM10023318_15860</name>
</gene>
<evidence type="ECO:0000256" key="2">
    <source>
        <dbReference type="ARBA" id="ARBA00012438"/>
    </source>
</evidence>
<dbReference type="EMBL" id="BAABJM010000001">
    <property type="protein sequence ID" value="GAA5048267.1"/>
    <property type="molecule type" value="Genomic_DNA"/>
</dbReference>
<dbReference type="Pfam" id="PF07730">
    <property type="entry name" value="HisKA_3"/>
    <property type="match status" value="1"/>
</dbReference>
<dbReference type="InterPro" id="IPR036890">
    <property type="entry name" value="HATPase_C_sf"/>
</dbReference>
<keyword evidence="9" id="KW-0175">Coiled coil</keyword>
<dbReference type="PANTHER" id="PTHR24421:SF10">
    <property type="entry name" value="NITRATE_NITRITE SENSOR PROTEIN NARQ"/>
    <property type="match status" value="1"/>
</dbReference>
<sequence length="469" mass="49402">MALVVAAIQLVGGTFANRATGDRSLDVLGYLLLLIGPCALVWRRAKPLPALVVALSACVAYLLVGYGYGPIFLALLIAFLTAGTTGSRWLTYPLVPLGYLVLVWPLPTLLGRPANLWQVFALLAWLAVLVSIAEGLRQRRAALDERRHRAEAARREEQNLRARRTTEERLAIARELHDVLAHSLSMINVQSSVALELFAKQPEQAESALAAIKTASRDALTEVHSLLHSIRTGGTAGVAAPAEPEDAESDPDSDLPAAEPDPTDPPPRQQGSSAPRAPVPSIEDLDALLQHSRAAGMRVETRIIGTPAPLPAVIDVASARIIQESLTNVARHAPGADAMVTVRYAKGSVDLTVDNTRATATPPRAMSGGNGIVGMRERAHALGGALTAGPRPSGGFRVAARLPAQLQEPSDDSAPAQDDLAETEEPRAPALDAADVEPRAQNPGQGREASSPEGAVSAGGTHGSRQADR</sequence>
<reference evidence="14" key="1">
    <citation type="journal article" date="2019" name="Int. J. Syst. Evol. Microbiol.">
        <title>The Global Catalogue of Microorganisms (GCM) 10K type strain sequencing project: providing services to taxonomists for standard genome sequencing and annotation.</title>
        <authorList>
            <consortium name="The Broad Institute Genomics Platform"/>
            <consortium name="The Broad Institute Genome Sequencing Center for Infectious Disease"/>
            <person name="Wu L."/>
            <person name="Ma J."/>
        </authorList>
    </citation>
    <scope>NUCLEOTIDE SEQUENCE [LARGE SCALE GENOMIC DNA]</scope>
    <source>
        <strain evidence="14">JCM 18298</strain>
    </source>
</reference>
<dbReference type="EC" id="2.7.13.3" evidence="2"/>
<dbReference type="Proteomes" id="UP001500603">
    <property type="component" value="Unassembled WGS sequence"/>
</dbReference>
<dbReference type="InterPro" id="IPR011712">
    <property type="entry name" value="Sig_transdc_His_kin_sub3_dim/P"/>
</dbReference>
<dbReference type="Gene3D" id="1.20.5.1930">
    <property type="match status" value="1"/>
</dbReference>
<feature type="transmembrane region" description="Helical" evidence="11">
    <location>
        <begin position="116"/>
        <end position="136"/>
    </location>
</feature>
<comment type="caution">
    <text evidence="13">The sequence shown here is derived from an EMBL/GenBank/DDBJ whole genome shotgun (WGS) entry which is preliminary data.</text>
</comment>
<keyword evidence="14" id="KW-1185">Reference proteome</keyword>
<evidence type="ECO:0000256" key="3">
    <source>
        <dbReference type="ARBA" id="ARBA00022553"/>
    </source>
</evidence>
<name>A0ABP9JZN5_9NOCA</name>
<keyword evidence="11" id="KW-1133">Transmembrane helix</keyword>
<keyword evidence="4" id="KW-0808">Transferase</keyword>
<keyword evidence="6 13" id="KW-0418">Kinase</keyword>
<comment type="catalytic activity">
    <reaction evidence="1">
        <text>ATP + protein L-histidine = ADP + protein N-phospho-L-histidine.</text>
        <dbReference type="EC" id="2.7.13.3"/>
    </reaction>
</comment>
<feature type="compositionally biased region" description="Acidic residues" evidence="10">
    <location>
        <begin position="243"/>
        <end position="253"/>
    </location>
</feature>
<dbReference type="Gene3D" id="3.30.565.10">
    <property type="entry name" value="Histidine kinase-like ATPase, C-terminal domain"/>
    <property type="match status" value="1"/>
</dbReference>
<protein>
    <recommendedName>
        <fullName evidence="2">histidine kinase</fullName>
        <ecNumber evidence="2">2.7.13.3</ecNumber>
    </recommendedName>
</protein>
<feature type="region of interest" description="Disordered" evidence="10">
    <location>
        <begin position="406"/>
        <end position="469"/>
    </location>
</feature>
<organism evidence="13 14">
    <name type="scientific">Nocardia callitridis</name>
    <dbReference type="NCBI Taxonomy" id="648753"/>
    <lineage>
        <taxon>Bacteria</taxon>
        <taxon>Bacillati</taxon>
        <taxon>Actinomycetota</taxon>
        <taxon>Actinomycetes</taxon>
        <taxon>Mycobacteriales</taxon>
        <taxon>Nocardiaceae</taxon>
        <taxon>Nocardia</taxon>
    </lineage>
</organism>
<keyword evidence="11" id="KW-0812">Transmembrane</keyword>
<keyword evidence="3" id="KW-0597">Phosphoprotein</keyword>
<evidence type="ECO:0000256" key="10">
    <source>
        <dbReference type="SAM" id="MobiDB-lite"/>
    </source>
</evidence>